<dbReference type="GO" id="GO:0005737">
    <property type="term" value="C:cytoplasm"/>
    <property type="evidence" value="ECO:0007669"/>
    <property type="project" value="UniProtKB-ARBA"/>
</dbReference>
<dbReference type="SMART" id="SM00133">
    <property type="entry name" value="S_TK_X"/>
    <property type="match status" value="1"/>
</dbReference>
<dbReference type="PROSITE" id="PS50011">
    <property type="entry name" value="PROTEIN_KINASE_DOM"/>
    <property type="match status" value="1"/>
</dbReference>
<evidence type="ECO:0000256" key="2">
    <source>
        <dbReference type="ARBA" id="ARBA00009903"/>
    </source>
</evidence>
<dbReference type="AlphaFoldDB" id="A0A834TAA1"/>
<keyword evidence="5" id="KW-0597">Phosphoprotein</keyword>
<feature type="compositionally biased region" description="Acidic residues" evidence="17">
    <location>
        <begin position="37"/>
        <end position="47"/>
    </location>
</feature>
<comment type="caution">
    <text evidence="15">Lacks conserved residue(s) required for the propagation of feature annotation.</text>
</comment>
<evidence type="ECO:0000256" key="5">
    <source>
        <dbReference type="ARBA" id="ARBA00022553"/>
    </source>
</evidence>
<dbReference type="PROSITE" id="PS51285">
    <property type="entry name" value="AGC_KINASE_CTER"/>
    <property type="match status" value="1"/>
</dbReference>
<dbReference type="FunFam" id="3.30.200.20:FF:000102">
    <property type="entry name" value="Non-specific serine/threonine protein kinase"/>
    <property type="match status" value="1"/>
</dbReference>
<evidence type="ECO:0000256" key="10">
    <source>
        <dbReference type="ARBA" id="ARBA00023015"/>
    </source>
</evidence>
<evidence type="ECO:0000256" key="16">
    <source>
        <dbReference type="PROSITE-ProRule" id="PRU10141"/>
    </source>
</evidence>
<evidence type="ECO:0000256" key="12">
    <source>
        <dbReference type="ARBA" id="ARBA00023242"/>
    </source>
</evidence>
<dbReference type="InterPro" id="IPR050839">
    <property type="entry name" value="Rho-assoc_Ser/Thr_Kinase"/>
</dbReference>
<keyword evidence="12" id="KW-0539">Nucleus</keyword>
<dbReference type="Pfam" id="PF00069">
    <property type="entry name" value="Pkinase"/>
    <property type="match status" value="2"/>
</dbReference>
<feature type="short sequence motif" description="VHIID" evidence="15">
    <location>
        <begin position="782"/>
        <end position="786"/>
    </location>
</feature>
<dbReference type="InterPro" id="IPR000961">
    <property type="entry name" value="AGC-kinase_C"/>
</dbReference>
<comment type="similarity">
    <text evidence="15">Belongs to the GRAS family.</text>
</comment>
<organism evidence="20 21">
    <name type="scientific">Senna tora</name>
    <dbReference type="NCBI Taxonomy" id="362788"/>
    <lineage>
        <taxon>Eukaryota</taxon>
        <taxon>Viridiplantae</taxon>
        <taxon>Streptophyta</taxon>
        <taxon>Embryophyta</taxon>
        <taxon>Tracheophyta</taxon>
        <taxon>Spermatophyta</taxon>
        <taxon>Magnoliopsida</taxon>
        <taxon>eudicotyledons</taxon>
        <taxon>Gunneridae</taxon>
        <taxon>Pentapetalae</taxon>
        <taxon>rosids</taxon>
        <taxon>fabids</taxon>
        <taxon>Fabales</taxon>
        <taxon>Fabaceae</taxon>
        <taxon>Caesalpinioideae</taxon>
        <taxon>Cassia clade</taxon>
        <taxon>Senna</taxon>
    </lineage>
</organism>
<comment type="caution">
    <text evidence="20">The sequence shown here is derived from an EMBL/GenBank/DDBJ whole genome shotgun (WGS) entry which is preliminary data.</text>
</comment>
<dbReference type="InterPro" id="IPR059233">
    <property type="entry name" value="MobB_NdrA/B/Cbk1"/>
</dbReference>
<evidence type="ECO:0000259" key="19">
    <source>
        <dbReference type="PROSITE" id="PS51285"/>
    </source>
</evidence>
<keyword evidence="10" id="KW-0805">Transcription regulation</keyword>
<dbReference type="Gene3D" id="1.10.510.10">
    <property type="entry name" value="Transferase(Phosphotransferase) domain 1"/>
    <property type="match status" value="1"/>
</dbReference>
<name>A0A834TAA1_9FABA</name>
<keyword evidence="6" id="KW-0808">Transferase</keyword>
<evidence type="ECO:0000256" key="1">
    <source>
        <dbReference type="ARBA" id="ARBA00004123"/>
    </source>
</evidence>
<dbReference type="Pfam" id="PF03514">
    <property type="entry name" value="GRAS"/>
    <property type="match status" value="1"/>
</dbReference>
<dbReference type="Proteomes" id="UP000634136">
    <property type="component" value="Unassembled WGS sequence"/>
</dbReference>
<keyword evidence="4" id="KW-0723">Serine/threonine-protein kinase</keyword>
<dbReference type="InterPro" id="IPR017441">
    <property type="entry name" value="Protein_kinase_ATP_BS"/>
</dbReference>
<dbReference type="GO" id="GO:0005524">
    <property type="term" value="F:ATP binding"/>
    <property type="evidence" value="ECO:0007669"/>
    <property type="project" value="UniProtKB-UniRule"/>
</dbReference>
<dbReference type="CDD" id="cd21742">
    <property type="entry name" value="MobB_NDR_LATS-like"/>
    <property type="match status" value="1"/>
</dbReference>
<evidence type="ECO:0000256" key="6">
    <source>
        <dbReference type="ARBA" id="ARBA00022679"/>
    </source>
</evidence>
<dbReference type="GO" id="GO:0005634">
    <property type="term" value="C:nucleus"/>
    <property type="evidence" value="ECO:0007669"/>
    <property type="project" value="UniProtKB-SubCell"/>
</dbReference>
<evidence type="ECO:0000256" key="14">
    <source>
        <dbReference type="ARBA" id="ARBA00048679"/>
    </source>
</evidence>
<dbReference type="PANTHER" id="PTHR22988:SF76">
    <property type="entry name" value="CHROMOSOME UNDETERMINED SCAFFOLD_135, WHOLE GENOME SHOTGUN SEQUENCE"/>
    <property type="match status" value="1"/>
</dbReference>
<keyword evidence="21" id="KW-1185">Reference proteome</keyword>
<dbReference type="InterPro" id="IPR017892">
    <property type="entry name" value="Pkinase_C"/>
</dbReference>
<dbReference type="InterPro" id="IPR008271">
    <property type="entry name" value="Ser/Thr_kinase_AS"/>
</dbReference>
<keyword evidence="11" id="KW-0804">Transcription</keyword>
<keyword evidence="9 16" id="KW-0067">ATP-binding</keyword>
<comment type="catalytic activity">
    <reaction evidence="13">
        <text>L-threonyl-[protein] + ATP = O-phospho-L-threonyl-[protein] + ADP + H(+)</text>
        <dbReference type="Rhea" id="RHEA:46608"/>
        <dbReference type="Rhea" id="RHEA-COMP:11060"/>
        <dbReference type="Rhea" id="RHEA-COMP:11605"/>
        <dbReference type="ChEBI" id="CHEBI:15378"/>
        <dbReference type="ChEBI" id="CHEBI:30013"/>
        <dbReference type="ChEBI" id="CHEBI:30616"/>
        <dbReference type="ChEBI" id="CHEBI:61977"/>
        <dbReference type="ChEBI" id="CHEBI:456216"/>
        <dbReference type="EC" id="2.7.11.1"/>
    </reaction>
</comment>
<protein>
    <recommendedName>
        <fullName evidence="3">non-specific serine/threonine protein kinase</fullName>
        <ecNumber evidence="3">2.7.11.1</ecNumber>
    </recommendedName>
</protein>
<evidence type="ECO:0000313" key="20">
    <source>
        <dbReference type="EMBL" id="KAF7818443.1"/>
    </source>
</evidence>
<feature type="domain" description="Protein kinase" evidence="18">
    <location>
        <begin position="125"/>
        <end position="424"/>
    </location>
</feature>
<dbReference type="GO" id="GO:0004674">
    <property type="term" value="F:protein serine/threonine kinase activity"/>
    <property type="evidence" value="ECO:0007669"/>
    <property type="project" value="UniProtKB-KW"/>
</dbReference>
<dbReference type="EC" id="2.7.11.1" evidence="3"/>
<reference evidence="20" key="1">
    <citation type="submission" date="2020-09" db="EMBL/GenBank/DDBJ databases">
        <title>Genome-Enabled Discovery of Anthraquinone Biosynthesis in Senna tora.</title>
        <authorList>
            <person name="Kang S.-H."/>
            <person name="Pandey R.P."/>
            <person name="Lee C.-M."/>
            <person name="Sim J.-S."/>
            <person name="Jeong J.-T."/>
            <person name="Choi B.-S."/>
            <person name="Jung M."/>
            <person name="Ginzburg D."/>
            <person name="Zhao K."/>
            <person name="Won S.Y."/>
            <person name="Oh T.-J."/>
            <person name="Yu Y."/>
            <person name="Kim N.-H."/>
            <person name="Lee O.R."/>
            <person name="Lee T.-H."/>
            <person name="Bashyal P."/>
            <person name="Kim T.-S."/>
            <person name="Lee W.-H."/>
            <person name="Kawkins C."/>
            <person name="Kim C.-K."/>
            <person name="Kim J.S."/>
            <person name="Ahn B.O."/>
            <person name="Rhee S.Y."/>
            <person name="Sohng J.K."/>
        </authorList>
    </citation>
    <scope>NUCLEOTIDE SEQUENCE</scope>
    <source>
        <tissue evidence="20">Leaf</tissue>
    </source>
</reference>
<feature type="binding site" evidence="16">
    <location>
        <position position="154"/>
    </location>
    <ligand>
        <name>ATP</name>
        <dbReference type="ChEBI" id="CHEBI:30616"/>
    </ligand>
</feature>
<evidence type="ECO:0000259" key="18">
    <source>
        <dbReference type="PROSITE" id="PS50011"/>
    </source>
</evidence>
<dbReference type="Gene3D" id="3.30.200.20">
    <property type="entry name" value="Phosphorylase Kinase, domain 1"/>
    <property type="match status" value="1"/>
</dbReference>
<dbReference type="PROSITE" id="PS00108">
    <property type="entry name" value="PROTEIN_KINASE_ST"/>
    <property type="match status" value="1"/>
</dbReference>
<dbReference type="InterPro" id="IPR011009">
    <property type="entry name" value="Kinase-like_dom_sf"/>
</dbReference>
<gene>
    <name evidence="20" type="ORF">G2W53_023898</name>
</gene>
<dbReference type="CDD" id="cd05599">
    <property type="entry name" value="STKc_NDR_like"/>
    <property type="match status" value="1"/>
</dbReference>
<evidence type="ECO:0000256" key="15">
    <source>
        <dbReference type="PROSITE-ProRule" id="PRU01191"/>
    </source>
</evidence>
<keyword evidence="8 20" id="KW-0418">Kinase</keyword>
<evidence type="ECO:0000256" key="8">
    <source>
        <dbReference type="ARBA" id="ARBA00022777"/>
    </source>
</evidence>
<feature type="region of interest" description="Leucine repeat II (LRII)" evidence="15">
    <location>
        <begin position="826"/>
        <end position="858"/>
    </location>
</feature>
<feature type="region of interest" description="SAW" evidence="15">
    <location>
        <begin position="958"/>
        <end position="1034"/>
    </location>
</feature>
<dbReference type="PROSITE" id="PS00107">
    <property type="entry name" value="PROTEIN_KINASE_ATP"/>
    <property type="match status" value="1"/>
</dbReference>
<accession>A0A834TAA1</accession>
<dbReference type="OrthoDB" id="10330573at2759"/>
<comment type="similarity">
    <text evidence="2">Belongs to the protein kinase superfamily. AGC Ser/Thr protein kinase family.</text>
</comment>
<dbReference type="SMART" id="SM00220">
    <property type="entry name" value="S_TKc"/>
    <property type="match status" value="1"/>
</dbReference>
<dbReference type="Pfam" id="PF00433">
    <property type="entry name" value="Pkinase_C"/>
    <property type="match status" value="1"/>
</dbReference>
<dbReference type="InterPro" id="IPR005202">
    <property type="entry name" value="TF_GRAS"/>
</dbReference>
<dbReference type="SUPFAM" id="SSF56112">
    <property type="entry name" value="Protein kinase-like (PK-like)"/>
    <property type="match status" value="1"/>
</dbReference>
<feature type="domain" description="AGC-kinase C-terminal" evidence="19">
    <location>
        <begin position="425"/>
        <end position="497"/>
    </location>
</feature>
<dbReference type="EMBL" id="JAAIUW010000008">
    <property type="protein sequence ID" value="KAF7818443.1"/>
    <property type="molecule type" value="Genomic_DNA"/>
</dbReference>
<evidence type="ECO:0000256" key="17">
    <source>
        <dbReference type="SAM" id="MobiDB-lite"/>
    </source>
</evidence>
<evidence type="ECO:0000256" key="9">
    <source>
        <dbReference type="ARBA" id="ARBA00022840"/>
    </source>
</evidence>
<keyword evidence="7 16" id="KW-0547">Nucleotide-binding</keyword>
<evidence type="ECO:0000256" key="13">
    <source>
        <dbReference type="ARBA" id="ARBA00047899"/>
    </source>
</evidence>
<evidence type="ECO:0000256" key="7">
    <source>
        <dbReference type="ARBA" id="ARBA00022741"/>
    </source>
</evidence>
<evidence type="ECO:0000313" key="21">
    <source>
        <dbReference type="Proteomes" id="UP000634136"/>
    </source>
</evidence>
<dbReference type="FunFam" id="1.10.510.10:FF:000106">
    <property type="entry name" value="Non-specific serine/threonine protein kinase"/>
    <property type="match status" value="1"/>
</dbReference>
<feature type="region of interest" description="Disordered" evidence="17">
    <location>
        <begin position="1"/>
        <end position="49"/>
    </location>
</feature>
<evidence type="ECO:0000256" key="3">
    <source>
        <dbReference type="ARBA" id="ARBA00012513"/>
    </source>
</evidence>
<sequence>MSSKKDMDSARGWLQKFQPRDKMRSSTKKKDSAGGNEDSDAPLDEEALSNITKQKVAAAKQYIENHYKEQMKSLQERKERRTILEKKLADADVSEEDQTNLFKFLEKKETEYMRLQRHKMGVDDFELLTMIGKGAFGEVRVCREKTTGHVFAMKKLKKSEMLRRGQVEHVRAERNLLAEVDSNCIVKLYCSFQDDDYLYLIMEYLPGGDMMTLLMRKDILTEDEARFYVGETVLAIESIHKHNYIHRDIKPDNLLLDRYGHLRLSDFGLCKPLDCSILQEEDFSVGQNANDSTQNYERVASSNRTQQEQLQHWQKNRRTLAYSTVGTPDYIAPEVLLKKGYGMECDWWSLGAIMYEMLVGYPPFYSDDPMSTCRKIVNWKTHLKFPEEAMLSPEAKDLISKLLCNVNQRLGSKGAGEIKAHPFFKDTDWDMLYQMEAAFIPEVNDDLDTQNFEKFEESDSNVQPSSRSGPWRKMLSSKDINFVGYTYKNFEIVNDYQVPGMDMPLIGTAELKMKSSKAKRPSIKSLFGKPFALFLNHFVTLGFEVVHGNLNNIIRPPHVHESWDYPNNIVGLSSSAPTLTPSSIPFSSPTINDTHHNNIPQNELSDWVEHFTKHLVDDIPTSDNLLPYNHHQTSIPFPARKPTINDLQIHNIQTSPSDYTHTQTQTQNNDGLNLLTLLMECAVAISVDNLCEAHNMLLELTQLASPYKPSCAERVVSYFAKALASRVMNSWLGIFSPLIDHRSIHSSFQIFNNISPFIKFAHFTSNQAILEAVQFHRCADALHIIDLDIMQGLQWPAFFHILATRIEGPPRVRMTAIGASMDLLLDTGKQLTNFAKRLGMSFHFQPIARKFGEIEDVSFIRARPGETLAVHWLQHSLYDATGPDWKTLRLLEELEPRIVTIVEQDVSNGGSFLDRFVGSLHYYSTLFDSVGAYMSSEDPNRHKVEHGLLGREINNILAIGGPSRSGEDKYRQWRSELGRHCSFVQVPMSPNSMAQAQLILNMFSPAHGYTLAQVDGMLRLGWKDTSLYTASAWTCCPKL</sequence>
<feature type="compositionally biased region" description="Basic and acidic residues" evidence="17">
    <location>
        <begin position="18"/>
        <end position="32"/>
    </location>
</feature>
<dbReference type="FunFam" id="1.10.510.10:FF:000042">
    <property type="entry name" value="Non-specific serine/threonine protein kinase"/>
    <property type="match status" value="1"/>
</dbReference>
<comment type="catalytic activity">
    <reaction evidence="14">
        <text>L-seryl-[protein] + ATP = O-phospho-L-seryl-[protein] + ADP + H(+)</text>
        <dbReference type="Rhea" id="RHEA:17989"/>
        <dbReference type="Rhea" id="RHEA-COMP:9863"/>
        <dbReference type="Rhea" id="RHEA-COMP:11604"/>
        <dbReference type="ChEBI" id="CHEBI:15378"/>
        <dbReference type="ChEBI" id="CHEBI:29999"/>
        <dbReference type="ChEBI" id="CHEBI:30616"/>
        <dbReference type="ChEBI" id="CHEBI:83421"/>
        <dbReference type="ChEBI" id="CHEBI:456216"/>
        <dbReference type="EC" id="2.7.11.1"/>
    </reaction>
</comment>
<dbReference type="PROSITE" id="PS50985">
    <property type="entry name" value="GRAS"/>
    <property type="match status" value="1"/>
</dbReference>
<dbReference type="InterPro" id="IPR000719">
    <property type="entry name" value="Prot_kinase_dom"/>
</dbReference>
<comment type="subcellular location">
    <subcellularLocation>
        <location evidence="1">Nucleus</location>
    </subcellularLocation>
</comment>
<dbReference type="PANTHER" id="PTHR22988">
    <property type="entry name" value="MYOTONIC DYSTROPHY S/T KINASE-RELATED"/>
    <property type="match status" value="1"/>
</dbReference>
<evidence type="ECO:0000256" key="11">
    <source>
        <dbReference type="ARBA" id="ARBA00023163"/>
    </source>
</evidence>
<evidence type="ECO:0000256" key="4">
    <source>
        <dbReference type="ARBA" id="ARBA00022527"/>
    </source>
</evidence>
<proteinExistence type="inferred from homology"/>